<dbReference type="GO" id="GO:0005085">
    <property type="term" value="F:guanyl-nucleotide exchange factor activity"/>
    <property type="evidence" value="ECO:0007669"/>
    <property type="project" value="InterPro"/>
</dbReference>
<dbReference type="PROSITE" id="PS51651">
    <property type="entry name" value="DOCKER"/>
    <property type="match status" value="1"/>
</dbReference>
<feature type="region of interest" description="Disordered" evidence="7">
    <location>
        <begin position="1933"/>
        <end position="1954"/>
    </location>
</feature>
<dbReference type="CDD" id="cd11684">
    <property type="entry name" value="DHR2_DOCK"/>
    <property type="match status" value="1"/>
</dbReference>
<dbReference type="Gene3D" id="1.20.1270.350">
    <property type="entry name" value="Dedicator of cytokinesis N-terminal subdomain"/>
    <property type="match status" value="1"/>
</dbReference>
<feature type="compositionally biased region" description="Basic and acidic residues" evidence="7">
    <location>
        <begin position="136"/>
        <end position="145"/>
    </location>
</feature>
<comment type="subcellular location">
    <subcellularLocation>
        <location evidence="1">Cytoplasm</location>
    </subcellularLocation>
</comment>
<dbReference type="Proteomes" id="UP000053317">
    <property type="component" value="Unassembled WGS sequence"/>
</dbReference>
<dbReference type="Gene3D" id="2.30.30.40">
    <property type="entry name" value="SH3 Domains"/>
    <property type="match status" value="1"/>
</dbReference>
<dbReference type="SUPFAM" id="SSF50044">
    <property type="entry name" value="SH3-domain"/>
    <property type="match status" value="1"/>
</dbReference>
<feature type="compositionally biased region" description="Polar residues" evidence="7">
    <location>
        <begin position="2011"/>
        <end position="2023"/>
    </location>
</feature>
<dbReference type="InterPro" id="IPR027357">
    <property type="entry name" value="DOCKER_dom"/>
</dbReference>
<dbReference type="CDD" id="cd08679">
    <property type="entry name" value="C2_DOCK180_related"/>
    <property type="match status" value="1"/>
</dbReference>
<dbReference type="InterPro" id="IPR027007">
    <property type="entry name" value="C2_DOCK-type_domain"/>
</dbReference>
<feature type="compositionally biased region" description="Low complexity" evidence="7">
    <location>
        <begin position="2047"/>
        <end position="2058"/>
    </location>
</feature>
<dbReference type="InterPro" id="IPR026791">
    <property type="entry name" value="DOCK"/>
</dbReference>
<evidence type="ECO:0000259" key="10">
    <source>
        <dbReference type="PROSITE" id="PS51651"/>
    </source>
</evidence>
<reference evidence="11 12" key="1">
    <citation type="submission" date="2015-05" db="EMBL/GenBank/DDBJ databases">
        <title>Distinctive expansion of gene families associated with plant cell wall degradation and secondary metabolism in the genomes of grapevine trunk pathogens.</title>
        <authorList>
            <person name="Lawrence D.P."/>
            <person name="Travadon R."/>
            <person name="Rolshausen P.E."/>
            <person name="Baumgartner K."/>
        </authorList>
    </citation>
    <scope>NUCLEOTIDE SEQUENCE [LARGE SCALE GENOMIC DNA]</scope>
    <source>
        <strain evidence="11">UCRPC4</strain>
    </source>
</reference>
<dbReference type="EMBL" id="LCWF01000067">
    <property type="protein sequence ID" value="KKY23469.1"/>
    <property type="molecule type" value="Genomic_DNA"/>
</dbReference>
<feature type="region of interest" description="Disordered" evidence="7">
    <location>
        <begin position="1971"/>
        <end position="2061"/>
    </location>
</feature>
<feature type="domain" description="DOCKER" evidence="10">
    <location>
        <begin position="1437"/>
        <end position="1858"/>
    </location>
</feature>
<dbReference type="InterPro" id="IPR056372">
    <property type="entry name" value="TPR_DOCK"/>
</dbReference>
<accession>A0A0G2EMB7</accession>
<feature type="domain" description="C2 DOCK-type" evidence="9">
    <location>
        <begin position="611"/>
        <end position="792"/>
    </location>
</feature>
<feature type="compositionally biased region" description="Polar residues" evidence="7">
    <location>
        <begin position="103"/>
        <end position="116"/>
    </location>
</feature>
<dbReference type="InterPro" id="IPR001452">
    <property type="entry name" value="SH3_domain"/>
</dbReference>
<dbReference type="GO" id="GO:0031267">
    <property type="term" value="F:small GTPase binding"/>
    <property type="evidence" value="ECO:0007669"/>
    <property type="project" value="TreeGrafter"/>
</dbReference>
<reference evidence="11 12" key="2">
    <citation type="submission" date="2015-05" db="EMBL/GenBank/DDBJ databases">
        <authorList>
            <person name="Morales-Cruz A."/>
            <person name="Amrine K.C."/>
            <person name="Cantu D."/>
        </authorList>
    </citation>
    <scope>NUCLEOTIDE SEQUENCE [LARGE SCALE GENOMIC DNA]</scope>
    <source>
        <strain evidence="11">UCRPC4</strain>
    </source>
</reference>
<evidence type="ECO:0000256" key="5">
    <source>
        <dbReference type="PROSITE-ProRule" id="PRU00192"/>
    </source>
</evidence>
<evidence type="ECO:0000256" key="1">
    <source>
        <dbReference type="ARBA" id="ARBA00004496"/>
    </source>
</evidence>
<evidence type="ECO:0000256" key="6">
    <source>
        <dbReference type="PROSITE-ProRule" id="PRU00983"/>
    </source>
</evidence>
<dbReference type="PROSITE" id="PS50002">
    <property type="entry name" value="SH3"/>
    <property type="match status" value="1"/>
</dbReference>
<keyword evidence="2 5" id="KW-0728">SH3 domain</keyword>
<dbReference type="SMART" id="SM00326">
    <property type="entry name" value="SH3"/>
    <property type="match status" value="1"/>
</dbReference>
<dbReference type="InterPro" id="IPR035892">
    <property type="entry name" value="C2_domain_sf"/>
</dbReference>
<evidence type="ECO:0000313" key="11">
    <source>
        <dbReference type="EMBL" id="KKY23469.1"/>
    </source>
</evidence>
<dbReference type="GO" id="GO:0005737">
    <property type="term" value="C:cytoplasm"/>
    <property type="evidence" value="ECO:0007669"/>
    <property type="project" value="UniProtKB-SubCell"/>
</dbReference>
<evidence type="ECO:0000256" key="4">
    <source>
        <dbReference type="ARBA" id="ARBA00022553"/>
    </source>
</evidence>
<dbReference type="InterPro" id="IPR042455">
    <property type="entry name" value="DOCK_N_sub1"/>
</dbReference>
<dbReference type="Gene3D" id="2.60.40.150">
    <property type="entry name" value="C2 domain"/>
    <property type="match status" value="1"/>
</dbReference>
<evidence type="ECO:0000259" key="8">
    <source>
        <dbReference type="PROSITE" id="PS50002"/>
    </source>
</evidence>
<dbReference type="InterPro" id="IPR036028">
    <property type="entry name" value="SH3-like_dom_sf"/>
</dbReference>
<feature type="compositionally biased region" description="Pro residues" evidence="7">
    <location>
        <begin position="165"/>
        <end position="180"/>
    </location>
</feature>
<evidence type="ECO:0000259" key="9">
    <source>
        <dbReference type="PROSITE" id="PS51650"/>
    </source>
</evidence>
<dbReference type="OrthoDB" id="18896at2759"/>
<feature type="compositionally biased region" description="Low complexity" evidence="7">
    <location>
        <begin position="418"/>
        <end position="427"/>
    </location>
</feature>
<evidence type="ECO:0000313" key="12">
    <source>
        <dbReference type="Proteomes" id="UP000053317"/>
    </source>
</evidence>
<keyword evidence="4" id="KW-0597">Phosphoprotein</keyword>
<dbReference type="GO" id="GO:0005886">
    <property type="term" value="C:plasma membrane"/>
    <property type="evidence" value="ECO:0007669"/>
    <property type="project" value="TreeGrafter"/>
</dbReference>
<feature type="region of interest" description="Disordered" evidence="7">
    <location>
        <begin position="410"/>
        <end position="488"/>
    </location>
</feature>
<comment type="similarity">
    <text evidence="6">Belongs to the DOCK family.</text>
</comment>
<feature type="compositionally biased region" description="Polar residues" evidence="7">
    <location>
        <begin position="151"/>
        <end position="161"/>
    </location>
</feature>
<dbReference type="Gene3D" id="1.25.40.410">
    <property type="match status" value="1"/>
</dbReference>
<evidence type="ECO:0000256" key="7">
    <source>
        <dbReference type="SAM" id="MobiDB-lite"/>
    </source>
</evidence>
<dbReference type="PANTHER" id="PTHR45653:SF10">
    <property type="entry name" value="MYOBLAST CITY, ISOFORM B"/>
    <property type="match status" value="1"/>
</dbReference>
<dbReference type="PROSITE" id="PS51650">
    <property type="entry name" value="C2_DOCK"/>
    <property type="match status" value="1"/>
</dbReference>
<feature type="compositionally biased region" description="Polar residues" evidence="7">
    <location>
        <begin position="1940"/>
        <end position="1953"/>
    </location>
</feature>
<dbReference type="PANTHER" id="PTHR45653">
    <property type="entry name" value="DEDICATOR OF CYTOKINESIS"/>
    <property type="match status" value="1"/>
</dbReference>
<feature type="compositionally biased region" description="Acidic residues" evidence="7">
    <location>
        <begin position="1781"/>
        <end position="1793"/>
    </location>
</feature>
<comment type="caution">
    <text evidence="11">The sequence shown here is derived from an EMBL/GenBank/DDBJ whole genome shotgun (WGS) entry which is preliminary data.</text>
</comment>
<feature type="region of interest" description="Disordered" evidence="7">
    <location>
        <begin position="1845"/>
        <end position="1911"/>
    </location>
</feature>
<dbReference type="Pfam" id="PF16172">
    <property type="entry name" value="DOCK_N"/>
    <property type="match status" value="1"/>
</dbReference>
<gene>
    <name evidence="11" type="ORF">UCRPC4_g02917</name>
</gene>
<keyword evidence="3" id="KW-0963">Cytoplasm</keyword>
<dbReference type="InterPro" id="IPR043161">
    <property type="entry name" value="DOCK_C_lobe_A"/>
</dbReference>
<evidence type="ECO:0000256" key="3">
    <source>
        <dbReference type="ARBA" id="ARBA00022490"/>
    </source>
</evidence>
<dbReference type="GO" id="GO:0007264">
    <property type="term" value="P:small GTPase-mediated signal transduction"/>
    <property type="evidence" value="ECO:0007669"/>
    <property type="project" value="InterPro"/>
</dbReference>
<name>A0A0G2EMB7_PHACM</name>
<dbReference type="InterPro" id="IPR032376">
    <property type="entry name" value="DOCK_N"/>
</dbReference>
<dbReference type="Pfam" id="PF23554">
    <property type="entry name" value="TPR_DOCK"/>
    <property type="match status" value="1"/>
</dbReference>
<feature type="domain" description="SH3" evidence="8">
    <location>
        <begin position="7"/>
        <end position="88"/>
    </location>
</feature>
<proteinExistence type="inferred from homology"/>
<dbReference type="Pfam" id="PF14429">
    <property type="entry name" value="DOCK-C2"/>
    <property type="match status" value="1"/>
</dbReference>
<feature type="region of interest" description="Disordered" evidence="7">
    <location>
        <begin position="101"/>
        <end position="180"/>
    </location>
</feature>
<sequence length="2088" mass="231785">MPWRPLPRIAFAVAIFPFQPTHPADLPLELGDELYIIEQGGKDGAWYRGYLVAPPSLLSGLTSVKGQTLEARVFSGIFPKNCVEVRELLAGPDAGSNLVKKLTNGTHLGQNGSTDGASRPDKNLVDKSPTASLATRDSRRQKGQKDDEDLTPSSVRTTFQITPLDVPPREPGQPKPPAPVPMLKVGDETPTSASEPLVDEIASCLREWHSTNLHELLLARQYGTLEKMSSIVNQLDLARRQLLHDVLTAQERSAVRDRAIWNLVKGNKMLGGEVIVRDQTRRGRLVTGDDSAVEMTKLQSIMSVLGSNPLSQSEPASLHHLLCEVKAVTGLSASSTTLSASLYLGSESGTLSPLSEAFHIELPANESFANLARSSKLKTIFTDLGASDIGEKSAPATRKVYLVVNVQAFQTPRPRPSSPGSSASPSREGTPTTRSSTALNPSGRGSVKAGRRSLMFGPKGKTAINGDRPSVSQGGRSTPIERAPSSDRLRTAVANGQEQTVSRTVGVGVLEVGHLLRQEKDVDFTLNVWSAAGPNDEDSEELSPAETCIPQLLRSLTGRYVRSPRASRIHLHLSPHAAPDAETLIKKNPTSMYAITRTRKIGFSEAPTQERSDIYLTLSEALIPRGALLSHPDYGQVPLARSTNLFNLQLTMEVRSSSGKRIENCIVPASNSVGHTAWRTNVAAQGSRWNQTICLKIPPEEVPGSHLIMSLANAPEFPFALCWMPLWHDNAFVRDGRHTLVMHAYDKSTSSMVNGRGAYLSLPWNSSRQTRINKDESVTGPAASLIVETYLCSTKYSQDPVILSLINWKTRTSPQLLESLKKLVFVPEIEIVKQLRDVFDALFAILVQKNGEKEYEDLVFNDLVTVLGIVHDRRFKLVPLVDQYAETQFNYPFATSCLMKSFNRLLNDASDPATSRLLRATIKVGQQIVKFIMRARTLQKLKEEEIGVTKVQSTFNSDMYSVFAALEAMMRNDAPALIGNKTLIVQHFHGWLPELLVGFSRKEVIQIAIRFIDAANDVKGKLILYKLVLILNLTQLEDVFVTREDRELLTSHCLKWLAPYWGDSGQSNDQWRDQVRLCSSIVAELSRHPVDSIFSFMPKIVSSYCNIQLRGTSEKNTLSLLFPKSFPFQSRTGSVKQNFDEALLELATLMAALLQLGAPPSFALSENELTPYILSNLEAHRSILSSEAYPSTWLSLHVYHHRSAMKALEHISQLLTEHFLPSPDLAEQFDMEIWKAFFGTLLKLVSSNALALETFAEQKRRAVWKVAGDVRENGADLLRRTWEAIGWESSTDERRRYGLRRLGGYQVQYVPGLIPQIMELSLSVHEGLRRVAVEVLQTMIVSEWALSEDLSLIETEMIASLDLIFKTKKINESVTQKLFIGELLSLFETIETMPDDALWIAIKELVATIDELMDLLVNAHGGPMTESVHTMRLMEFMKDMQKEDIFVRYVHELAEREEQARNPTEAGIALRAHAELYDWDSDKTVAAIEKPFYPEQPAFDRKESLYFQMIQLFEDGKSWNNALASYRELADQYEHVAFDYAKLARTQKAMGKIHESIAKDDRHTLKYFRVTYLGLGFPSSLREKEYIFEGLPSERMATFTDRLQKLYPAAQIVSNKDLEDLEGQYLLVSNVSPHRELEHPVLQRGRVPQAVRDFLLTSNPIQFTMTLQRQTAGSDVKEHWVEKSIFTTAEAFPTILKRSEIVSVDMVRLSPLQTAIERVWRKTGDLGLLEKRGISSEDQNLSALTETLNQLLDTSPNSQACMATYRQLIKAPEKGPSPVNDDGDADINDDEMPEPPRDPTENALLVALADHAATIKRCLSLYTRPSLQATRVELVSRFEGIYPDDVRLKTPSSSHRPRPPFSAGSSPPRVSMDPGGKIAIEPQEDRQSPSIGRALSPEPPSISGRPSHDKHSRMSLHFLKGATNAMFAGDRTSKDMSHMQPRSTNNRPTTNGFHATDVDSSAAVIPHDAFSNSTNAHDRLGLSSRATSASDRSRSKSRNRMSFFGAMGDGDQTNGLETHTISGLASLRGGGDANINGSADDQRPLTSDSSHGDGSQSSRAIKKRFSLLKLGKKKSEGSVRISEVLEES</sequence>
<organism evidence="11 12">
    <name type="scientific">Phaeomoniella chlamydospora</name>
    <name type="common">Phaeoacremonium chlamydosporum</name>
    <dbReference type="NCBI Taxonomy" id="158046"/>
    <lineage>
        <taxon>Eukaryota</taxon>
        <taxon>Fungi</taxon>
        <taxon>Dikarya</taxon>
        <taxon>Ascomycota</taxon>
        <taxon>Pezizomycotina</taxon>
        <taxon>Eurotiomycetes</taxon>
        <taxon>Chaetothyriomycetidae</taxon>
        <taxon>Phaeomoniellales</taxon>
        <taxon>Phaeomoniellaceae</taxon>
        <taxon>Phaeomoniella</taxon>
    </lineage>
</organism>
<protein>
    <submittedName>
        <fullName evidence="11">Putative sh3 and ded_cyto domain</fullName>
    </submittedName>
</protein>
<keyword evidence="12" id="KW-1185">Reference proteome</keyword>
<feature type="region of interest" description="Disordered" evidence="7">
    <location>
        <begin position="1771"/>
        <end position="1800"/>
    </location>
</feature>
<feature type="compositionally biased region" description="Polar residues" evidence="7">
    <location>
        <begin position="429"/>
        <end position="440"/>
    </location>
</feature>
<evidence type="ECO:0000256" key="2">
    <source>
        <dbReference type="ARBA" id="ARBA00022443"/>
    </source>
</evidence>